<dbReference type="EMBL" id="KC481682">
    <property type="protein sequence ID" value="AGI11995.1"/>
    <property type="molecule type" value="Genomic_DNA"/>
</dbReference>
<protein>
    <submittedName>
        <fullName evidence="1">Uncharacterized protein</fullName>
    </submittedName>
</protein>
<keyword evidence="2" id="KW-1185">Reference proteome</keyword>
<proteinExistence type="predicted"/>
<reference evidence="1 2" key="1">
    <citation type="journal article" date="2014" name="PLoS ONE">
        <title>Novel Giant Siphovirus from Bacillus anthracis Features Unusual Genome Characteristics.</title>
        <authorList>
            <person name="Ganz H.H."/>
            <person name="Law C."/>
            <person name="Schmuki M."/>
            <person name="Eichenseher F."/>
            <person name="Calendar R."/>
            <person name="Loessner M.J."/>
            <person name="Getz W.M."/>
            <person name="Korlach J."/>
            <person name="Beyer W."/>
            <person name="Klumpp J."/>
        </authorList>
    </citation>
    <scope>NUCLEOTIDE SEQUENCE [LARGE SCALE GENOMIC DNA]</scope>
</reference>
<evidence type="ECO:0000313" key="2">
    <source>
        <dbReference type="Proteomes" id="UP000017661"/>
    </source>
</evidence>
<name>U5JA18_9CAUD</name>
<dbReference type="KEGG" id="vg:17825188"/>
<sequence>MLGLIILGSFILAGLAFYGGFKLAEYMDK</sequence>
<evidence type="ECO:0000313" key="1">
    <source>
        <dbReference type="EMBL" id="AGI11995.1"/>
    </source>
</evidence>
<dbReference type="GeneID" id="17825188"/>
<dbReference type="RefSeq" id="YP_008873300.1">
    <property type="nucleotide sequence ID" value="NC_023007.1"/>
</dbReference>
<dbReference type="Proteomes" id="UP000017661">
    <property type="component" value="Segment"/>
</dbReference>
<accession>U5JA18</accession>
<organism evidence="1 2">
    <name type="scientific">Bacillus phage vB_BanS-Tsamsa</name>
    <dbReference type="NCBI Taxonomy" id="1308863"/>
    <lineage>
        <taxon>Viruses</taxon>
        <taxon>Duplodnaviria</taxon>
        <taxon>Heunggongvirae</taxon>
        <taxon>Uroviricota</taxon>
        <taxon>Caudoviricetes</taxon>
        <taxon>Joanripponvirinae</taxon>
        <taxon>Tsamsavirus</taxon>
        <taxon>Tsamsavirus tsamsa</taxon>
    </lineage>
</organism>